<feature type="chain" id="PRO_5045746615" description="Protein kinase domain-containing protein" evidence="7">
    <location>
        <begin position="19"/>
        <end position="1170"/>
    </location>
</feature>
<dbReference type="InterPro" id="IPR001245">
    <property type="entry name" value="Ser-Thr/Tyr_kinase_cat_dom"/>
</dbReference>
<keyword evidence="7" id="KW-0732">Signal</keyword>
<comment type="caution">
    <text evidence="9">The sequence shown here is derived from an EMBL/GenBank/DDBJ whole genome shotgun (WGS) entry which is preliminary data.</text>
</comment>
<feature type="transmembrane region" description="Helical" evidence="6">
    <location>
        <begin position="604"/>
        <end position="624"/>
    </location>
</feature>
<dbReference type="Proteomes" id="UP001628156">
    <property type="component" value="Unassembled WGS sequence"/>
</dbReference>
<dbReference type="Gene3D" id="1.10.510.10">
    <property type="entry name" value="Transferase(Phosphotransferase) domain 1"/>
    <property type="match status" value="1"/>
</dbReference>
<dbReference type="InterPro" id="IPR011009">
    <property type="entry name" value="Kinase-like_dom_sf"/>
</dbReference>
<sequence length="1170" mass="131898">MRIILLILLSLLIILSSSFVIPSSTIDDFKQTGTCGDGIWDSFSEECDGSDGCNKQCYCNNGFTSNGKGKCIMQCMYGSACIGGCIAPDVCVSCSESSGFNEDCSNCKENYVYETIGKCSNLTKRIWGCKEWFEMQDTPTSYRNVTMTSEHQTITLDAPGMYFPIQINRCTPYASQDKPYVFGAWIALRSTVGGWIVAETDKHYTSEEIEFAEQQKKVIGNDFAISEQKNCASGNSVSHHNYCLDANNDISAYIRSPRMVVYVNSDEVRYLHIHLPYGQGITNWFKMLFTSIAHPCSTYYKQLNWNELQLQYTFELNYEYSVNSNSVCVSKILRGQWFKLKGSDDVIMIDTCNSSLNYSVSIQLIEVNQDESLTDFSCSSNKATCSRYVASNCENSKLARMVVQLEPTKNYFIFVSIDENNIGIINITFKTVCPLGCGEHGFCNNNGVCICEDGYVDNGGCSLCGNGKLDDGEECDLSAQEDSHCAATCKCYFGFIPITINGTTKCSPPTCNNGVIDQNEECDGGKGCDHCFCQEGYIKYEKAREYCLSTKCGNGKLDEGEECDNGDGCYECECQEDWYSYNSKNCKDESHGFVVADFAGRILITYWIFLILIGCISGVVHWRVTSNIKKELKEMEGALPFFETTIIPFNKENSQFIDIKSANPYFTIDPPSIDFQEERVEVGEVYSYTFTITNNWKEVLHYTFHAGEYLKYDITFKPVTGSLRQYQSVDIQAMVCLKCTTVINERVPVTIRFGQLNSILKNIKKENPEMLDQLSQNSSHVSENSQQQGEPRRSFSSLSNISNNSGGSDKNSSHEQSQQSQQSSKSSKKHRTDRIRKFHLYLPLQAESTLSTKLDYEEIHLHHPPIGSGTFGIVYRAEWRGVDVAVKVMKTDLFDLNDLLPNFLQEVELLEKIRCPFIINFIGSVTSSDTLALVTEFCPLGSLRRYIKTNSMSVELKLRFCHDIASGMDYLHQNDITHRDLKTDNVLVYSKNPFDPVVCKVTDFGTSRSFIESLGKTGIQNIGTPMYMAPELNTGEQDMTLKSDVFSFAICCTEIWLGRDPYDPEKFPDSESILKFVGSGKRIELPQDCLIKTIIEQSWKHNPKDRPHFDEILHLIDGIIKQMHLNVSPSQNQSSVQNSFDKRNSVVFINPEQSKSNSSHDSFSDQEIVL</sequence>
<dbReference type="PROSITE" id="PS00107">
    <property type="entry name" value="PROTEIN_KINASE_ATP"/>
    <property type="match status" value="1"/>
</dbReference>
<dbReference type="PANTHER" id="PTHR45756">
    <property type="entry name" value="PALMITOYLTRANSFERASE"/>
    <property type="match status" value="1"/>
</dbReference>
<keyword evidence="6" id="KW-0812">Transmembrane</keyword>
<dbReference type="Gene3D" id="2.60.40.10">
    <property type="entry name" value="Immunoglobulins"/>
    <property type="match status" value="1"/>
</dbReference>
<keyword evidence="6" id="KW-0472">Membrane</keyword>
<evidence type="ECO:0000256" key="2">
    <source>
        <dbReference type="ARBA" id="ARBA00022741"/>
    </source>
</evidence>
<feature type="signal peptide" evidence="7">
    <location>
        <begin position="1"/>
        <end position="18"/>
    </location>
</feature>
<proteinExistence type="predicted"/>
<keyword evidence="3 4" id="KW-0067">ATP-binding</keyword>
<feature type="region of interest" description="Disordered" evidence="5">
    <location>
        <begin position="1151"/>
        <end position="1170"/>
    </location>
</feature>
<keyword evidence="1" id="KW-0418">Kinase</keyword>
<evidence type="ECO:0000256" key="3">
    <source>
        <dbReference type="ARBA" id="ARBA00022840"/>
    </source>
</evidence>
<dbReference type="PROSITE" id="PS00108">
    <property type="entry name" value="PROTEIN_KINASE_ST"/>
    <property type="match status" value="1"/>
</dbReference>
<evidence type="ECO:0000256" key="4">
    <source>
        <dbReference type="PROSITE-ProRule" id="PRU10141"/>
    </source>
</evidence>
<keyword evidence="10" id="KW-1185">Reference proteome</keyword>
<dbReference type="PANTHER" id="PTHR45756:SF1">
    <property type="entry name" value="PROTEIN KINASE DOMAIN CONTAINING PROTEIN"/>
    <property type="match status" value="1"/>
</dbReference>
<evidence type="ECO:0000256" key="6">
    <source>
        <dbReference type="SAM" id="Phobius"/>
    </source>
</evidence>
<reference evidence="9 10" key="1">
    <citation type="journal article" date="2019" name="PLoS Negl. Trop. Dis.">
        <title>Whole genome sequencing of Entamoeba nuttalli reveals mammalian host-related molecular signatures and a novel octapeptide-repeat surface protein.</title>
        <authorList>
            <person name="Tanaka M."/>
            <person name="Makiuchi T."/>
            <person name="Komiyama T."/>
            <person name="Shiina T."/>
            <person name="Osaki K."/>
            <person name="Tachibana H."/>
        </authorList>
    </citation>
    <scope>NUCLEOTIDE SEQUENCE [LARGE SCALE GENOMIC DNA]</scope>
    <source>
        <strain evidence="9 10">P19-061405</strain>
    </source>
</reference>
<keyword evidence="2 4" id="KW-0547">Nucleotide-binding</keyword>
<dbReference type="CDD" id="cd13999">
    <property type="entry name" value="STKc_MAP3K-like"/>
    <property type="match status" value="1"/>
</dbReference>
<gene>
    <name evidence="9" type="ORF">ENUP19_0252G0070</name>
</gene>
<dbReference type="EMBL" id="BAAFRS010000252">
    <property type="protein sequence ID" value="GAB1225430.1"/>
    <property type="molecule type" value="Genomic_DNA"/>
</dbReference>
<organism evidence="9 10">
    <name type="scientific">Entamoeba nuttalli</name>
    <dbReference type="NCBI Taxonomy" id="412467"/>
    <lineage>
        <taxon>Eukaryota</taxon>
        <taxon>Amoebozoa</taxon>
        <taxon>Evosea</taxon>
        <taxon>Archamoebae</taxon>
        <taxon>Mastigamoebida</taxon>
        <taxon>Entamoebidae</taxon>
        <taxon>Entamoeba</taxon>
    </lineage>
</organism>
<evidence type="ECO:0000313" key="10">
    <source>
        <dbReference type="Proteomes" id="UP001628156"/>
    </source>
</evidence>
<dbReference type="SMART" id="SM00220">
    <property type="entry name" value="S_TKc"/>
    <property type="match status" value="1"/>
</dbReference>
<keyword evidence="1" id="KW-0723">Serine/threonine-protein kinase</keyword>
<keyword evidence="1" id="KW-0808">Transferase</keyword>
<dbReference type="InterPro" id="IPR008271">
    <property type="entry name" value="Ser/Thr_kinase_AS"/>
</dbReference>
<dbReference type="PROSITE" id="PS50011">
    <property type="entry name" value="PROTEIN_KINASE_DOM"/>
    <property type="match status" value="1"/>
</dbReference>
<feature type="binding site" evidence="4">
    <location>
        <position position="887"/>
    </location>
    <ligand>
        <name>ATP</name>
        <dbReference type="ChEBI" id="CHEBI:30616"/>
    </ligand>
</feature>
<name>A0ABQ0DRJ2_9EUKA</name>
<dbReference type="InterPro" id="IPR017441">
    <property type="entry name" value="Protein_kinase_ATP_BS"/>
</dbReference>
<evidence type="ECO:0000313" key="9">
    <source>
        <dbReference type="EMBL" id="GAB1225430.1"/>
    </source>
</evidence>
<dbReference type="InterPro" id="IPR013783">
    <property type="entry name" value="Ig-like_fold"/>
</dbReference>
<protein>
    <recommendedName>
        <fullName evidence="8">Protein kinase domain-containing protein</fullName>
    </recommendedName>
</protein>
<evidence type="ECO:0000259" key="8">
    <source>
        <dbReference type="PROSITE" id="PS50011"/>
    </source>
</evidence>
<evidence type="ECO:0000256" key="7">
    <source>
        <dbReference type="SAM" id="SignalP"/>
    </source>
</evidence>
<feature type="region of interest" description="Disordered" evidence="5">
    <location>
        <begin position="774"/>
        <end position="832"/>
    </location>
</feature>
<evidence type="ECO:0000256" key="5">
    <source>
        <dbReference type="SAM" id="MobiDB-lite"/>
    </source>
</evidence>
<accession>A0ABQ0DRJ2</accession>
<feature type="domain" description="Protein kinase" evidence="8">
    <location>
        <begin position="860"/>
        <end position="1127"/>
    </location>
</feature>
<feature type="compositionally biased region" description="Low complexity" evidence="5">
    <location>
        <begin position="794"/>
        <end position="825"/>
    </location>
</feature>
<evidence type="ECO:0000256" key="1">
    <source>
        <dbReference type="ARBA" id="ARBA00022527"/>
    </source>
</evidence>
<dbReference type="InterPro" id="IPR000719">
    <property type="entry name" value="Prot_kinase_dom"/>
</dbReference>
<dbReference type="SUPFAM" id="SSF56112">
    <property type="entry name" value="Protein kinase-like (PK-like)"/>
    <property type="match status" value="1"/>
</dbReference>
<keyword evidence="6" id="KW-1133">Transmembrane helix</keyword>
<feature type="compositionally biased region" description="Polar residues" evidence="5">
    <location>
        <begin position="774"/>
        <end position="789"/>
    </location>
</feature>
<dbReference type="Pfam" id="PF07714">
    <property type="entry name" value="PK_Tyr_Ser-Thr"/>
    <property type="match status" value="1"/>
</dbReference>
<dbReference type="InterPro" id="IPR053215">
    <property type="entry name" value="TKL_Ser/Thr_kinase"/>
</dbReference>